<dbReference type="HAMAP" id="MF_01114">
    <property type="entry name" value="RecX"/>
    <property type="match status" value="1"/>
</dbReference>
<dbReference type="EMBL" id="JAUSUG010000020">
    <property type="protein sequence ID" value="MDQ0256880.1"/>
    <property type="molecule type" value="Genomic_DNA"/>
</dbReference>
<dbReference type="InterPro" id="IPR003783">
    <property type="entry name" value="Regulatory_RecX"/>
</dbReference>
<evidence type="ECO:0000256" key="6">
    <source>
        <dbReference type="SAM" id="Coils"/>
    </source>
</evidence>
<comment type="function">
    <text evidence="5">Modulates RecA activity.</text>
</comment>
<sequence length="270" mass="31832">MPIITKISVAKRNKGRFHIYLDKGEGEEYAFTVSEDVLVKRQLIKGRKLTEKEIEAIREEDVLDKAFQKALNFLSYRMRSKKEVLQYLKDQEVQQEEASQLLDRLKDLNLLDDQMFAAAFVRTKKNTQKKGPLIIEQELYEKGISQRMIDKAMEEYPVEEQLNNAMNAASKKLSSYKSEAHRQKKQKLGQFLMQRGFTSSVVQQAVEESMKDNDDNLELEAIRKQGTKAVKKFSKLEGWEREQRIKQHLYQRGFSMEIIEEWLREQEEEE</sequence>
<name>A0ABU0A0W2_9BACI</name>
<feature type="domain" description="RecX third three-helical" evidence="8">
    <location>
        <begin position="159"/>
        <end position="206"/>
    </location>
</feature>
<proteinExistence type="inferred from homology"/>
<gene>
    <name evidence="5" type="primary">recX</name>
    <name evidence="10" type="ORF">J2S74_004302</name>
</gene>
<dbReference type="InterPro" id="IPR053926">
    <property type="entry name" value="RecX_HTH_1st"/>
</dbReference>
<feature type="coiled-coil region" evidence="6">
    <location>
        <begin position="159"/>
        <end position="186"/>
    </location>
</feature>
<organism evidence="10 11">
    <name type="scientific">Evansella vedderi</name>
    <dbReference type="NCBI Taxonomy" id="38282"/>
    <lineage>
        <taxon>Bacteria</taxon>
        <taxon>Bacillati</taxon>
        <taxon>Bacillota</taxon>
        <taxon>Bacilli</taxon>
        <taxon>Bacillales</taxon>
        <taxon>Bacillaceae</taxon>
        <taxon>Evansella</taxon>
    </lineage>
</organism>
<comment type="subcellular location">
    <subcellularLocation>
        <location evidence="1 5">Cytoplasm</location>
    </subcellularLocation>
</comment>
<comment type="caution">
    <text evidence="10">The sequence shown here is derived from an EMBL/GenBank/DDBJ whole genome shotgun (WGS) entry which is preliminary data.</text>
</comment>
<dbReference type="InterPro" id="IPR036388">
    <property type="entry name" value="WH-like_DNA-bd_sf"/>
</dbReference>
<dbReference type="Proteomes" id="UP001230005">
    <property type="component" value="Unassembled WGS sequence"/>
</dbReference>
<dbReference type="Gene3D" id="1.10.10.10">
    <property type="entry name" value="Winged helix-like DNA-binding domain superfamily/Winged helix DNA-binding domain"/>
    <property type="match status" value="4"/>
</dbReference>
<dbReference type="PANTHER" id="PTHR33602:SF1">
    <property type="entry name" value="REGULATORY PROTEIN RECX FAMILY PROTEIN"/>
    <property type="match status" value="1"/>
</dbReference>
<feature type="domain" description="RecX second three-helical" evidence="7">
    <location>
        <begin position="112"/>
        <end position="153"/>
    </location>
</feature>
<keyword evidence="4 5" id="KW-0963">Cytoplasm</keyword>
<dbReference type="RefSeq" id="WP_307329689.1">
    <property type="nucleotide sequence ID" value="NZ_JAUSUG010000020.1"/>
</dbReference>
<dbReference type="Pfam" id="PF21981">
    <property type="entry name" value="RecX_HTH3"/>
    <property type="match status" value="2"/>
</dbReference>
<feature type="domain" description="RecX third three-helical" evidence="8">
    <location>
        <begin position="218"/>
        <end position="263"/>
    </location>
</feature>
<evidence type="ECO:0000256" key="5">
    <source>
        <dbReference type="HAMAP-Rule" id="MF_01114"/>
    </source>
</evidence>
<evidence type="ECO:0000259" key="7">
    <source>
        <dbReference type="Pfam" id="PF02631"/>
    </source>
</evidence>
<keyword evidence="11" id="KW-1185">Reference proteome</keyword>
<evidence type="ECO:0000256" key="2">
    <source>
        <dbReference type="ARBA" id="ARBA00009695"/>
    </source>
</evidence>
<evidence type="ECO:0000256" key="4">
    <source>
        <dbReference type="ARBA" id="ARBA00022490"/>
    </source>
</evidence>
<dbReference type="NCBIfam" id="NF010733">
    <property type="entry name" value="PRK14135.1"/>
    <property type="match status" value="1"/>
</dbReference>
<evidence type="ECO:0000259" key="9">
    <source>
        <dbReference type="Pfam" id="PF21982"/>
    </source>
</evidence>
<dbReference type="InterPro" id="IPR053924">
    <property type="entry name" value="RecX_HTH_2nd"/>
</dbReference>
<evidence type="ECO:0000256" key="1">
    <source>
        <dbReference type="ARBA" id="ARBA00004496"/>
    </source>
</evidence>
<dbReference type="PANTHER" id="PTHR33602">
    <property type="entry name" value="REGULATORY PROTEIN RECX FAMILY PROTEIN"/>
    <property type="match status" value="1"/>
</dbReference>
<evidence type="ECO:0000259" key="8">
    <source>
        <dbReference type="Pfam" id="PF21981"/>
    </source>
</evidence>
<evidence type="ECO:0000256" key="3">
    <source>
        <dbReference type="ARBA" id="ARBA00018111"/>
    </source>
</evidence>
<dbReference type="Pfam" id="PF21982">
    <property type="entry name" value="RecX_HTH1"/>
    <property type="match status" value="1"/>
</dbReference>
<keyword evidence="6" id="KW-0175">Coiled coil</keyword>
<dbReference type="Pfam" id="PF02631">
    <property type="entry name" value="RecX_HTH2"/>
    <property type="match status" value="1"/>
</dbReference>
<reference evidence="10 11" key="1">
    <citation type="submission" date="2023-07" db="EMBL/GenBank/DDBJ databases">
        <title>Genomic Encyclopedia of Type Strains, Phase IV (KMG-IV): sequencing the most valuable type-strain genomes for metagenomic binning, comparative biology and taxonomic classification.</title>
        <authorList>
            <person name="Goeker M."/>
        </authorList>
    </citation>
    <scope>NUCLEOTIDE SEQUENCE [LARGE SCALE GENOMIC DNA]</scope>
    <source>
        <strain evidence="10 11">DSM 9768</strain>
    </source>
</reference>
<comment type="similarity">
    <text evidence="2 5">Belongs to the RecX family.</text>
</comment>
<dbReference type="InterPro" id="IPR053925">
    <property type="entry name" value="RecX_HTH_3rd"/>
</dbReference>
<accession>A0ABU0A0W2</accession>
<evidence type="ECO:0000313" key="11">
    <source>
        <dbReference type="Proteomes" id="UP001230005"/>
    </source>
</evidence>
<protein>
    <recommendedName>
        <fullName evidence="3 5">Regulatory protein RecX</fullName>
    </recommendedName>
</protein>
<evidence type="ECO:0000313" key="10">
    <source>
        <dbReference type="EMBL" id="MDQ0256880.1"/>
    </source>
</evidence>
<feature type="domain" description="RecX first three-helical" evidence="9">
    <location>
        <begin position="66"/>
        <end position="105"/>
    </location>
</feature>